<dbReference type="AlphaFoldDB" id="A0A5B8RCU7"/>
<evidence type="ECO:0000256" key="6">
    <source>
        <dbReference type="ARBA" id="ARBA00022989"/>
    </source>
</evidence>
<keyword evidence="5 9" id="KW-0812">Transmembrane</keyword>
<feature type="compositionally biased region" description="Basic and acidic residues" evidence="8">
    <location>
        <begin position="9"/>
        <end position="18"/>
    </location>
</feature>
<evidence type="ECO:0000256" key="4">
    <source>
        <dbReference type="ARBA" id="ARBA00022519"/>
    </source>
</evidence>
<sequence length="195" mass="21390">MSANVPLAESRDAEHGEADDGPFTTEGARTRLDRCINRLAPDIGWLAFVAMAISVVEVFLRYGLDSPTSWVHETTIFLVAVLFCLGGPVALARDGHIRVRLLYDAAGPRLRRALDVFNDAVTVLFCAAIAYAGWVMVERSVIAPTGEWTLERSGSSWNPPFPSFTKIVILAATLLMLVQALLHLWQSLRAVAGRR</sequence>
<dbReference type="PANTHER" id="PTHR35011">
    <property type="entry name" value="2,3-DIKETO-L-GULONATE TRAP TRANSPORTER SMALL PERMEASE PROTEIN YIAM"/>
    <property type="match status" value="1"/>
</dbReference>
<dbReference type="InterPro" id="IPR055348">
    <property type="entry name" value="DctQ"/>
</dbReference>
<keyword evidence="7 9" id="KW-0472">Membrane</keyword>
<feature type="region of interest" description="Disordered" evidence="8">
    <location>
        <begin position="1"/>
        <end position="26"/>
    </location>
</feature>
<evidence type="ECO:0000256" key="1">
    <source>
        <dbReference type="ARBA" id="ARBA00004429"/>
    </source>
</evidence>
<evidence type="ECO:0000256" key="5">
    <source>
        <dbReference type="ARBA" id="ARBA00022692"/>
    </source>
</evidence>
<evidence type="ECO:0000256" key="2">
    <source>
        <dbReference type="ARBA" id="ARBA00022448"/>
    </source>
</evidence>
<comment type="subcellular location">
    <subcellularLocation>
        <location evidence="1">Cell inner membrane</location>
        <topology evidence="1">Multi-pass membrane protein</topology>
    </subcellularLocation>
</comment>
<keyword evidence="2" id="KW-0813">Transport</keyword>
<dbReference type="EMBL" id="MN079086">
    <property type="protein sequence ID" value="QEA04585.1"/>
    <property type="molecule type" value="Genomic_DNA"/>
</dbReference>
<feature type="transmembrane region" description="Helical" evidence="9">
    <location>
        <begin position="70"/>
        <end position="92"/>
    </location>
</feature>
<evidence type="ECO:0000256" key="8">
    <source>
        <dbReference type="SAM" id="MobiDB-lite"/>
    </source>
</evidence>
<evidence type="ECO:0000256" key="7">
    <source>
        <dbReference type="ARBA" id="ARBA00023136"/>
    </source>
</evidence>
<feature type="transmembrane region" description="Helical" evidence="9">
    <location>
        <begin position="113"/>
        <end position="134"/>
    </location>
</feature>
<keyword evidence="6 9" id="KW-1133">Transmembrane helix</keyword>
<feature type="transmembrane region" description="Helical" evidence="9">
    <location>
        <begin position="43"/>
        <end position="64"/>
    </location>
</feature>
<gene>
    <name evidence="11" type="ORF">KBTEX_00893</name>
</gene>
<feature type="domain" description="Tripartite ATP-independent periplasmic transporters DctQ component" evidence="10">
    <location>
        <begin position="51"/>
        <end position="189"/>
    </location>
</feature>
<name>A0A5B8RCU7_9ZZZZ</name>
<evidence type="ECO:0000256" key="3">
    <source>
        <dbReference type="ARBA" id="ARBA00022475"/>
    </source>
</evidence>
<protein>
    <recommendedName>
        <fullName evidence="10">Tripartite ATP-independent periplasmic transporters DctQ component domain-containing protein</fullName>
    </recommendedName>
</protein>
<accession>A0A5B8RCU7</accession>
<keyword evidence="4" id="KW-0997">Cell inner membrane</keyword>
<evidence type="ECO:0000259" key="10">
    <source>
        <dbReference type="Pfam" id="PF04290"/>
    </source>
</evidence>
<proteinExistence type="predicted"/>
<dbReference type="Pfam" id="PF04290">
    <property type="entry name" value="DctQ"/>
    <property type="match status" value="1"/>
</dbReference>
<dbReference type="GO" id="GO:0005886">
    <property type="term" value="C:plasma membrane"/>
    <property type="evidence" value="ECO:0007669"/>
    <property type="project" value="UniProtKB-SubCell"/>
</dbReference>
<dbReference type="InterPro" id="IPR007387">
    <property type="entry name" value="TRAP_DctQ"/>
</dbReference>
<reference evidence="11" key="1">
    <citation type="submission" date="2019-06" db="EMBL/GenBank/DDBJ databases">
        <authorList>
            <person name="Murdoch R.W."/>
            <person name="Fathepure B."/>
        </authorList>
    </citation>
    <scope>NUCLEOTIDE SEQUENCE</scope>
</reference>
<feature type="transmembrane region" description="Helical" evidence="9">
    <location>
        <begin position="167"/>
        <end position="185"/>
    </location>
</feature>
<organism evidence="11">
    <name type="scientific">uncultured organism</name>
    <dbReference type="NCBI Taxonomy" id="155900"/>
    <lineage>
        <taxon>unclassified sequences</taxon>
        <taxon>environmental samples</taxon>
    </lineage>
</organism>
<keyword evidence="3" id="KW-1003">Cell membrane</keyword>
<evidence type="ECO:0000313" key="11">
    <source>
        <dbReference type="EMBL" id="QEA04585.1"/>
    </source>
</evidence>
<evidence type="ECO:0000256" key="9">
    <source>
        <dbReference type="SAM" id="Phobius"/>
    </source>
</evidence>